<dbReference type="InterPro" id="IPR007555">
    <property type="entry name" value="DUF499"/>
</dbReference>
<protein>
    <submittedName>
        <fullName evidence="2">ATP-binding protein</fullName>
    </submittedName>
</protein>
<accession>A0ABY0DG04</accession>
<reference evidence="2 3" key="1">
    <citation type="submission" date="2018-10" db="EMBL/GenBank/DDBJ databases">
        <title>Bradyrhizobium sp. nov., isolated from effective nodules of peanut in China.</title>
        <authorList>
            <person name="Li Y."/>
        </authorList>
    </citation>
    <scope>NUCLEOTIDE SEQUENCE [LARGE SCALE GENOMIC DNA]</scope>
    <source>
        <strain evidence="2 3">CCBAU 51781</strain>
    </source>
</reference>
<evidence type="ECO:0000256" key="1">
    <source>
        <dbReference type="SAM" id="MobiDB-lite"/>
    </source>
</evidence>
<dbReference type="EMBL" id="RDRA01000014">
    <property type="protein sequence ID" value="RXG91618.1"/>
    <property type="molecule type" value="Genomic_DNA"/>
</dbReference>
<proteinExistence type="predicted"/>
<feature type="compositionally biased region" description="Polar residues" evidence="1">
    <location>
        <begin position="828"/>
        <end position="839"/>
    </location>
</feature>
<sequence length="946" mass="103579">MKPWREVAVPHQDVLEGTFQQSEFAADITAVSTGKASREYQDAVAFFDRTFITEGMALLLTQVAQRLAGKGGEPVVQLQTAFGGGKTHTMLAVYHLATRKCTLSELAGVSALVDKAGLMAVPQARVAVLDGTAYAPGQPWQRGGQTIKTIWGELAWQLGGTEAFTLVAQADATGTSPGKDVLRALLEKYAPCVVLIDELVAYVRQFPESQAISGGSYDSNLSFVQALTEAVKLVPRAIVLASLPESDLEAGSQRGVAALRALEKTFGRVQALWKPVATEEAFEIVRRRLFEPVRDEKTRETVCRAFADLYIAEGVKLPAETQERRYCDRLLQAYPIHPEVFDRLYEDWTTIDGFQRTRGVLKLMAKVIYRLWKDDNKDLLIMPGSLPLHDGNSRNELTYYLPAGWDAVIERDIDGERAETTALESREPRFGQVGAARRIARTIFLGSAPSSVVSKAAVRGIDRAHIILGCLQPGQTSSVFADALNRLADRLHYLNASGDKSQDATRFWFDTRANLRREMEDRKRRFDDKTEVRGRIAEAVKKAVGGVSFFDGVHIFTPHADVPDDTALRLVILPPEAWYTKDETRPASEAVLDTIAKNGAKPRYRGNRLIFLAADHGALARVSDVARIVLAWASIVDDVKEGRLNIDLLQKNQAEKELKSAEDVLPRAVRECYKWLLCPMQDTPTDQKPGVEAFVLNATGSAAGAEIERVCTDNELVIATWSPVHLRAKLKELYWKGGQNTANAAAFFEDTLRYLYMPRLKSREVLAKAIQTGADSRDFFGTAYGQTDGKFEGFAFGSGSVVFDDTLLLIEPEAALAYEEANRPKPQPSDSGSGQTPTSPAAKPEYPIPGDLPVGGVSVPAGKPNAPTPAKVKSFFGAADVPAATAKMRLVQLADEIVSVLASDPNAQIRLTVEISADFPDGATDTVKRAISENARSLNLKTADWE</sequence>
<keyword evidence="3" id="KW-1185">Reference proteome</keyword>
<dbReference type="GO" id="GO:0005524">
    <property type="term" value="F:ATP binding"/>
    <property type="evidence" value="ECO:0007669"/>
    <property type="project" value="UniProtKB-KW"/>
</dbReference>
<evidence type="ECO:0000313" key="3">
    <source>
        <dbReference type="Proteomes" id="UP000289946"/>
    </source>
</evidence>
<comment type="caution">
    <text evidence="2">The sequence shown here is derived from an EMBL/GenBank/DDBJ whole genome shotgun (WGS) entry which is preliminary data.</text>
</comment>
<keyword evidence="2" id="KW-0547">Nucleotide-binding</keyword>
<name>A0ABY0DG04_9BRAD</name>
<keyword evidence="2" id="KW-0067">ATP-binding</keyword>
<feature type="region of interest" description="Disordered" evidence="1">
    <location>
        <begin position="820"/>
        <end position="862"/>
    </location>
</feature>
<organism evidence="2 3">
    <name type="scientific">Bradyrhizobium zhanjiangense</name>
    <dbReference type="NCBI Taxonomy" id="1325107"/>
    <lineage>
        <taxon>Bacteria</taxon>
        <taxon>Pseudomonadati</taxon>
        <taxon>Pseudomonadota</taxon>
        <taxon>Alphaproteobacteria</taxon>
        <taxon>Hyphomicrobiales</taxon>
        <taxon>Nitrobacteraceae</taxon>
        <taxon>Bradyrhizobium</taxon>
    </lineage>
</organism>
<evidence type="ECO:0000313" key="2">
    <source>
        <dbReference type="EMBL" id="RXG91618.1"/>
    </source>
</evidence>
<gene>
    <name evidence="2" type="ORF">EAS62_24370</name>
</gene>
<dbReference type="Proteomes" id="UP000289946">
    <property type="component" value="Unassembled WGS sequence"/>
</dbReference>
<dbReference type="Pfam" id="PF04465">
    <property type="entry name" value="DUF499"/>
    <property type="match status" value="1"/>
</dbReference>